<dbReference type="KEGG" id="ypy:YPK_3050"/>
<dbReference type="EMBL" id="CP000950">
    <property type="protein sequence ID" value="ACA69323.1"/>
    <property type="molecule type" value="Genomic_DNA"/>
</dbReference>
<reference evidence="1" key="1">
    <citation type="submission" date="2008-02" db="EMBL/GenBank/DDBJ databases">
        <title>Complete sequence of Yersinia pseudotuberculosis YPIII.</title>
        <authorList>
            <consortium name="US DOE Joint Genome Institute"/>
            <person name="Challacombe J.F."/>
            <person name="Bruce D."/>
            <person name="Detter J.C."/>
            <person name="Green L."/>
            <person name="Land M."/>
            <person name="Munk C."/>
            <person name="Lindler L.E."/>
            <person name="Nikolich M.P."/>
            <person name="Brettin T."/>
        </authorList>
    </citation>
    <scope>NUCLEOTIDE SEQUENCE</scope>
    <source>
        <strain evidence="1">YPIII</strain>
    </source>
</reference>
<gene>
    <name evidence="1" type="ordered locus">YPK_3050</name>
</gene>
<accession>A0A0H3B6X9</accession>
<organism evidence="1">
    <name type="scientific">Yersinia pseudotuberculosis serotype O:3 (strain YPIII)</name>
    <dbReference type="NCBI Taxonomy" id="502800"/>
    <lineage>
        <taxon>Bacteria</taxon>
        <taxon>Pseudomonadati</taxon>
        <taxon>Pseudomonadota</taxon>
        <taxon>Gammaproteobacteria</taxon>
        <taxon>Enterobacterales</taxon>
        <taxon>Yersiniaceae</taxon>
        <taxon>Yersinia</taxon>
    </lineage>
</organism>
<proteinExistence type="predicted"/>
<protein>
    <submittedName>
        <fullName evidence="1">Uncharacterized protein</fullName>
    </submittedName>
</protein>
<sequence>MAFNASAFNTSAFNTSAFNNFSHLIPQSSNTSVIASHAAC</sequence>
<name>A0A0H3B6X9_YERPY</name>
<dbReference type="AlphaFoldDB" id="A0A0H3B6X9"/>
<evidence type="ECO:0000313" key="1">
    <source>
        <dbReference type="EMBL" id="ACA69323.1"/>
    </source>
</evidence>